<accession>A0AAV4P1P3</accession>
<gene>
    <name evidence="1" type="ORF">CDAR_177481</name>
</gene>
<protein>
    <submittedName>
        <fullName evidence="1">Uncharacterized protein</fullName>
    </submittedName>
</protein>
<dbReference type="Proteomes" id="UP001054837">
    <property type="component" value="Unassembled WGS sequence"/>
</dbReference>
<organism evidence="1 2">
    <name type="scientific">Caerostris darwini</name>
    <dbReference type="NCBI Taxonomy" id="1538125"/>
    <lineage>
        <taxon>Eukaryota</taxon>
        <taxon>Metazoa</taxon>
        <taxon>Ecdysozoa</taxon>
        <taxon>Arthropoda</taxon>
        <taxon>Chelicerata</taxon>
        <taxon>Arachnida</taxon>
        <taxon>Araneae</taxon>
        <taxon>Araneomorphae</taxon>
        <taxon>Entelegynae</taxon>
        <taxon>Araneoidea</taxon>
        <taxon>Araneidae</taxon>
        <taxon>Caerostris</taxon>
    </lineage>
</organism>
<dbReference type="AlphaFoldDB" id="A0AAV4P1P3"/>
<proteinExistence type="predicted"/>
<comment type="caution">
    <text evidence="1">The sequence shown here is derived from an EMBL/GenBank/DDBJ whole genome shotgun (WGS) entry which is preliminary data.</text>
</comment>
<evidence type="ECO:0000313" key="1">
    <source>
        <dbReference type="EMBL" id="GIX90943.1"/>
    </source>
</evidence>
<sequence length="220" mass="25914">MHPTPSPTDRSPTQYPYPFLLFSSFQIGKQRLATLYASNSIANRSKPNSISLPFSAFFFSSFQIGKQRLATLYASNSIANRSKPNSISLPFFCFFFHRFKLGSRDWRLYMHPTPSPTDRNPTQYPYPFSAFFHRFKLGSRDWRLYMHPTPSPTDRSPTQYPYPFSHPWEGRDSFGNRLNHHLAADPSHRNPPLFITLQWRELFGVILFYLFRCFFFRDSL</sequence>
<keyword evidence="2" id="KW-1185">Reference proteome</keyword>
<dbReference type="EMBL" id="BPLQ01002278">
    <property type="protein sequence ID" value="GIX90943.1"/>
    <property type="molecule type" value="Genomic_DNA"/>
</dbReference>
<name>A0AAV4P1P3_9ARAC</name>
<evidence type="ECO:0000313" key="2">
    <source>
        <dbReference type="Proteomes" id="UP001054837"/>
    </source>
</evidence>
<reference evidence="1 2" key="1">
    <citation type="submission" date="2021-06" db="EMBL/GenBank/DDBJ databases">
        <title>Caerostris darwini draft genome.</title>
        <authorList>
            <person name="Kono N."/>
            <person name="Arakawa K."/>
        </authorList>
    </citation>
    <scope>NUCLEOTIDE SEQUENCE [LARGE SCALE GENOMIC DNA]</scope>
</reference>